<evidence type="ECO:0008006" key="2">
    <source>
        <dbReference type="Google" id="ProtNLM"/>
    </source>
</evidence>
<protein>
    <recommendedName>
        <fullName evidence="2">START domain-containing protein</fullName>
    </recommendedName>
</protein>
<reference evidence="1" key="1">
    <citation type="submission" date="2013-12" db="EMBL/GenBank/DDBJ databases">
        <title>The Genome Sequence of Aphanomyces invadans NJM9701.</title>
        <authorList>
            <consortium name="The Broad Institute Genomics Platform"/>
            <person name="Russ C."/>
            <person name="Tyler B."/>
            <person name="van West P."/>
            <person name="Dieguez-Uribeondo J."/>
            <person name="Young S.K."/>
            <person name="Zeng Q."/>
            <person name="Gargeya S."/>
            <person name="Fitzgerald M."/>
            <person name="Abouelleil A."/>
            <person name="Alvarado L."/>
            <person name="Chapman S.B."/>
            <person name="Gainer-Dewar J."/>
            <person name="Goldberg J."/>
            <person name="Griggs A."/>
            <person name="Gujja S."/>
            <person name="Hansen M."/>
            <person name="Howarth C."/>
            <person name="Imamovic A."/>
            <person name="Ireland A."/>
            <person name="Larimer J."/>
            <person name="McCowan C."/>
            <person name="Murphy C."/>
            <person name="Pearson M."/>
            <person name="Poon T.W."/>
            <person name="Priest M."/>
            <person name="Roberts A."/>
            <person name="Saif S."/>
            <person name="Shea T."/>
            <person name="Sykes S."/>
            <person name="Wortman J."/>
            <person name="Nusbaum C."/>
            <person name="Birren B."/>
        </authorList>
    </citation>
    <scope>NUCLEOTIDE SEQUENCE [LARGE SCALE GENOMIC DNA]</scope>
    <source>
        <strain evidence="1">NJM9701</strain>
    </source>
</reference>
<proteinExistence type="predicted"/>
<sequence length="470" mass="51991">MASEGVDGCAFLGDLQFLLATEDQLNEDLSLLCDLLSENSPSDQTTGGSRSMSTSDAMENATAALLPTKKIALTCIPIHHVSFAPSAAGHVAIEYPATGARNRFQYRQRQEIRLLRQQVDALKKTLAATMAYHHASNALQRRSVWKQAADQERLACKRAIAENTQLQHAIREQATFIDRMQKVIVKKPRIAAIATEAEAWKSCKLVAHRPLRIAAIHAIADRQLSRMQSALIQAGVFNELNDKFFARAQPVNDNQLVMTFVSHVRIPAPYRTVAASCWQALAEAQDPSLPDGASEECEMVDPNTVYRRFTQVVDSIPAHSNVIRKYYPDGHQDVIVWRNVLEDALAPHLSLGAIDNEWGWLVVAPIQGDPRTCRVTFLHQVFGDRNPRSCPPGAMAIDATNQTIEAFRFCQRPADPGRFSGTPAAAVDDPDKFVQVYMSKGKRFELALCAAVDNAILVTQSPRFQVHSTT</sequence>
<dbReference type="VEuPathDB" id="FungiDB:H310_04218"/>
<dbReference type="RefSeq" id="XP_008866691.1">
    <property type="nucleotide sequence ID" value="XM_008868469.1"/>
</dbReference>
<dbReference type="GeneID" id="20081268"/>
<dbReference type="eggNOG" id="ENOG502SW5Z">
    <property type="taxonomic scope" value="Eukaryota"/>
</dbReference>
<dbReference type="OrthoDB" id="78645at2759"/>
<dbReference type="AlphaFoldDB" id="A0A024UH99"/>
<evidence type="ECO:0000313" key="1">
    <source>
        <dbReference type="EMBL" id="ETW05252.1"/>
    </source>
</evidence>
<organism evidence="1">
    <name type="scientific">Aphanomyces invadans</name>
    <dbReference type="NCBI Taxonomy" id="157072"/>
    <lineage>
        <taxon>Eukaryota</taxon>
        <taxon>Sar</taxon>
        <taxon>Stramenopiles</taxon>
        <taxon>Oomycota</taxon>
        <taxon>Saprolegniomycetes</taxon>
        <taxon>Saprolegniales</taxon>
        <taxon>Verrucalvaceae</taxon>
        <taxon>Aphanomyces</taxon>
    </lineage>
</organism>
<gene>
    <name evidence="1" type="ORF">H310_04218</name>
</gene>
<name>A0A024UH99_9STRA</name>
<dbReference type="EMBL" id="KI913957">
    <property type="protein sequence ID" value="ETW05252.1"/>
    <property type="molecule type" value="Genomic_DNA"/>
</dbReference>
<accession>A0A024UH99</accession>